<dbReference type="Gene3D" id="3.40.50.720">
    <property type="entry name" value="NAD(P)-binding Rossmann-like Domain"/>
    <property type="match status" value="1"/>
</dbReference>
<dbReference type="PANTHER" id="PTHR32487">
    <property type="entry name" value="3-OXO-DELTA(4,5)-STEROID 5-BETA-REDUCTASE"/>
    <property type="match status" value="1"/>
</dbReference>
<gene>
    <name evidence="2" type="ORF">N7532_007322</name>
</gene>
<evidence type="ECO:0000259" key="1">
    <source>
        <dbReference type="Pfam" id="PF22917"/>
    </source>
</evidence>
<keyword evidence="3" id="KW-1185">Reference proteome</keyword>
<comment type="caution">
    <text evidence="2">The sequence shown here is derived from an EMBL/GenBank/DDBJ whole genome shotgun (WGS) entry which is preliminary data.</text>
</comment>
<proteinExistence type="predicted"/>
<dbReference type="RefSeq" id="XP_056473181.1">
    <property type="nucleotide sequence ID" value="XM_056619815.1"/>
</dbReference>
<protein>
    <recommendedName>
        <fullName evidence="1">PRISE-like Rossmann-fold domain-containing protein</fullName>
    </recommendedName>
</protein>
<organism evidence="2 3">
    <name type="scientific">Penicillium argentinense</name>
    <dbReference type="NCBI Taxonomy" id="1131581"/>
    <lineage>
        <taxon>Eukaryota</taxon>
        <taxon>Fungi</taxon>
        <taxon>Dikarya</taxon>
        <taxon>Ascomycota</taxon>
        <taxon>Pezizomycotina</taxon>
        <taxon>Eurotiomycetes</taxon>
        <taxon>Eurotiomycetidae</taxon>
        <taxon>Eurotiales</taxon>
        <taxon>Aspergillaceae</taxon>
        <taxon>Penicillium</taxon>
    </lineage>
</organism>
<reference evidence="2" key="2">
    <citation type="journal article" date="2023" name="IMA Fungus">
        <title>Comparative genomic study of the Penicillium genus elucidates a diverse pangenome and 15 lateral gene transfer events.</title>
        <authorList>
            <person name="Petersen C."/>
            <person name="Sorensen T."/>
            <person name="Nielsen M.R."/>
            <person name="Sondergaard T.E."/>
            <person name="Sorensen J.L."/>
            <person name="Fitzpatrick D.A."/>
            <person name="Frisvad J.C."/>
            <person name="Nielsen K.L."/>
        </authorList>
    </citation>
    <scope>NUCLEOTIDE SEQUENCE</scope>
    <source>
        <strain evidence="2">IBT 30761</strain>
    </source>
</reference>
<reference evidence="2" key="1">
    <citation type="submission" date="2022-11" db="EMBL/GenBank/DDBJ databases">
        <authorList>
            <person name="Petersen C."/>
        </authorList>
    </citation>
    <scope>NUCLEOTIDE SEQUENCE</scope>
    <source>
        <strain evidence="2">IBT 30761</strain>
    </source>
</reference>
<dbReference type="Pfam" id="PF22917">
    <property type="entry name" value="PRISE"/>
    <property type="match status" value="1"/>
</dbReference>
<dbReference type="InterPro" id="IPR055222">
    <property type="entry name" value="PRISE-like_Rossmann-fold"/>
</dbReference>
<dbReference type="InterPro" id="IPR036291">
    <property type="entry name" value="NAD(P)-bd_dom_sf"/>
</dbReference>
<sequence length="419" mass="45949">MAPPANHAMVYGASGLVGWSIIHQILSNYPTNGMFSKVTATTNRPLDLSSSCWPQPKPNSVHPELQLISGIDLSQVDGPFAESLKEKVSDVETVTHIYYLVFTAIDDDIEEVETNRRMLQNVIDAHTLLSPSLKFVAFVGGTRGYGIYAPGGTFTPPLEEEMVSNLPPDYAKTVVYPAYRELLSEASTGKSWTWCEVCPDAIIGFTPNGSQFSLALHWAQYLSLYAYNHGIGPRAEGKIHERVKVPFPGNTAGANSLFTPASSKTIARFMIEASLQPDKCGIGRLFNIADNQRPCTYGELWPQLAKWFGLEGVVPTEGSTGHDKNKLKVGELPESTSSLRPGEYVSKYRGIFSQHGCENAVRAGVGAGNRQLDSVGYWLTFDRQMSIDKMRSTGIGGDVDPVDGWIESFEMFRRAGLIL</sequence>
<evidence type="ECO:0000313" key="2">
    <source>
        <dbReference type="EMBL" id="KAJ5095031.1"/>
    </source>
</evidence>
<feature type="domain" description="PRISE-like Rossmann-fold" evidence="1">
    <location>
        <begin position="8"/>
        <end position="415"/>
    </location>
</feature>
<dbReference type="GeneID" id="81358794"/>
<dbReference type="AlphaFoldDB" id="A0A9W9F7G1"/>
<dbReference type="PANTHER" id="PTHR32487:SF4">
    <property type="entry name" value="SIRQ PROTEIN"/>
    <property type="match status" value="1"/>
</dbReference>
<dbReference type="EMBL" id="JAPQKI010000006">
    <property type="protein sequence ID" value="KAJ5095031.1"/>
    <property type="molecule type" value="Genomic_DNA"/>
</dbReference>
<name>A0A9W9F7G1_9EURO</name>
<dbReference type="CDD" id="cd08948">
    <property type="entry name" value="5beta-POR_like_SDR_a"/>
    <property type="match status" value="1"/>
</dbReference>
<dbReference type="SUPFAM" id="SSF51735">
    <property type="entry name" value="NAD(P)-binding Rossmann-fold domains"/>
    <property type="match status" value="1"/>
</dbReference>
<accession>A0A9W9F7G1</accession>
<dbReference type="OrthoDB" id="1731983at2759"/>
<dbReference type="Proteomes" id="UP001149074">
    <property type="component" value="Unassembled WGS sequence"/>
</dbReference>
<evidence type="ECO:0000313" key="3">
    <source>
        <dbReference type="Proteomes" id="UP001149074"/>
    </source>
</evidence>